<proteinExistence type="predicted"/>
<accession>A0ABT9S503</accession>
<name>A0ABT9S503_9BURK</name>
<protein>
    <submittedName>
        <fullName evidence="2">N-ethylmaleimide reductase</fullName>
        <ecNumber evidence="2">1.-.-.-</ecNumber>
    </submittedName>
</protein>
<comment type="caution">
    <text evidence="2">The sequence shown here is derived from an EMBL/GenBank/DDBJ whole genome shotgun (WGS) entry which is preliminary data.</text>
</comment>
<dbReference type="PANTHER" id="PTHR22893">
    <property type="entry name" value="NADH OXIDOREDUCTASE-RELATED"/>
    <property type="match status" value="1"/>
</dbReference>
<dbReference type="GO" id="GO:0016491">
    <property type="term" value="F:oxidoreductase activity"/>
    <property type="evidence" value="ECO:0007669"/>
    <property type="project" value="UniProtKB-KW"/>
</dbReference>
<dbReference type="PANTHER" id="PTHR22893:SF91">
    <property type="entry name" value="NADPH DEHYDROGENASE 2-RELATED"/>
    <property type="match status" value="1"/>
</dbReference>
<keyword evidence="3" id="KW-1185">Reference proteome</keyword>
<evidence type="ECO:0000259" key="1">
    <source>
        <dbReference type="Pfam" id="PF00724"/>
    </source>
</evidence>
<dbReference type="InterPro" id="IPR045247">
    <property type="entry name" value="Oye-like"/>
</dbReference>
<dbReference type="EMBL" id="JAUSRO010000005">
    <property type="protein sequence ID" value="MDP9899438.1"/>
    <property type="molecule type" value="Genomic_DNA"/>
</dbReference>
<dbReference type="InterPro" id="IPR001155">
    <property type="entry name" value="OxRdtase_FMN_N"/>
</dbReference>
<sequence>MSMLFDPLSSASLQLANRIVMAPMTRSRAVEANTPNALMAAYYAQRATAGLIIAEGTSPSPNGLGYPRIPGLFNEAHAVAWKAVTDAVHARGGKMFVQLMHTGRVTQTANLPAGAEVLGPTSETCPGEMYTDSRGMQPHSVPRAMAEADIAQAVSEYAHSARLAIDAGFDGIELHAANGYLIEQFLNGNVNQRTDGYGGGIEERNRFALEVTRATVAAVGADRVGIRLSPFGMFNSTGAFPGAEAQYLALTEALSKLGLLYVHVLDHSALGAPPVPGELKAKLRAAFKGLFILAGGFDRASAEDALHTGQADLIAFARPFIANPDLVERMRTDAPLNAPDMATAYTPGAKGYTDYPALAA</sequence>
<gene>
    <name evidence="2" type="ORF">J2W36_001689</name>
</gene>
<dbReference type="Proteomes" id="UP001226867">
    <property type="component" value="Unassembled WGS sequence"/>
</dbReference>
<dbReference type="SUPFAM" id="SSF51395">
    <property type="entry name" value="FMN-linked oxidoreductases"/>
    <property type="match status" value="1"/>
</dbReference>
<organism evidence="2 3">
    <name type="scientific">Variovorax ginsengisoli</name>
    <dbReference type="NCBI Taxonomy" id="363844"/>
    <lineage>
        <taxon>Bacteria</taxon>
        <taxon>Pseudomonadati</taxon>
        <taxon>Pseudomonadota</taxon>
        <taxon>Betaproteobacteria</taxon>
        <taxon>Burkholderiales</taxon>
        <taxon>Comamonadaceae</taxon>
        <taxon>Variovorax</taxon>
    </lineage>
</organism>
<evidence type="ECO:0000313" key="3">
    <source>
        <dbReference type="Proteomes" id="UP001226867"/>
    </source>
</evidence>
<dbReference type="InterPro" id="IPR013785">
    <property type="entry name" value="Aldolase_TIM"/>
</dbReference>
<dbReference type="Gene3D" id="3.20.20.70">
    <property type="entry name" value="Aldolase class I"/>
    <property type="match status" value="1"/>
</dbReference>
<dbReference type="EC" id="1.-.-.-" evidence="2"/>
<dbReference type="Pfam" id="PF00724">
    <property type="entry name" value="Oxidored_FMN"/>
    <property type="match status" value="1"/>
</dbReference>
<evidence type="ECO:0000313" key="2">
    <source>
        <dbReference type="EMBL" id="MDP9899438.1"/>
    </source>
</evidence>
<feature type="domain" description="NADH:flavin oxidoreductase/NADH oxidase N-terminal" evidence="1">
    <location>
        <begin position="4"/>
        <end position="336"/>
    </location>
</feature>
<reference evidence="2 3" key="1">
    <citation type="submission" date="2023-07" db="EMBL/GenBank/DDBJ databases">
        <title>Sorghum-associated microbial communities from plants grown in Nebraska, USA.</title>
        <authorList>
            <person name="Schachtman D."/>
        </authorList>
    </citation>
    <scope>NUCLEOTIDE SEQUENCE [LARGE SCALE GENOMIC DNA]</scope>
    <source>
        <strain evidence="2 3">DS1607</strain>
    </source>
</reference>
<dbReference type="CDD" id="cd02933">
    <property type="entry name" value="OYE_like_FMN"/>
    <property type="match status" value="1"/>
</dbReference>
<keyword evidence="2" id="KW-0560">Oxidoreductase</keyword>